<name>A0AAE5GMU5_9VIBR</name>
<gene>
    <name evidence="2" type="ORF">F0237_03515</name>
</gene>
<keyword evidence="1" id="KW-0732">Signal</keyword>
<feature type="chain" id="PRO_5042122312" description="DUF3887 domain-containing protein" evidence="1">
    <location>
        <begin position="20"/>
        <end position="138"/>
    </location>
</feature>
<evidence type="ECO:0000313" key="3">
    <source>
        <dbReference type="Proteomes" id="UP000572722"/>
    </source>
</evidence>
<accession>A0AAE5GMU5</accession>
<dbReference type="Proteomes" id="UP000572722">
    <property type="component" value="Unassembled WGS sequence"/>
</dbReference>
<dbReference type="AlphaFoldDB" id="A0AAE5GMU5"/>
<evidence type="ECO:0000313" key="2">
    <source>
        <dbReference type="EMBL" id="NOI79721.1"/>
    </source>
</evidence>
<dbReference type="RefSeq" id="WP_171320441.1">
    <property type="nucleotide sequence ID" value="NZ_VTXO01000001.1"/>
</dbReference>
<protein>
    <recommendedName>
        <fullName evidence="4">DUF3887 domain-containing protein</fullName>
    </recommendedName>
</protein>
<dbReference type="EMBL" id="VTXO01000001">
    <property type="protein sequence ID" value="NOI79721.1"/>
    <property type="molecule type" value="Genomic_DNA"/>
</dbReference>
<proteinExistence type="predicted"/>
<organism evidence="2 3">
    <name type="scientific">Vibrio tubiashii</name>
    <dbReference type="NCBI Taxonomy" id="29498"/>
    <lineage>
        <taxon>Bacteria</taxon>
        <taxon>Pseudomonadati</taxon>
        <taxon>Pseudomonadota</taxon>
        <taxon>Gammaproteobacteria</taxon>
        <taxon>Vibrionales</taxon>
        <taxon>Vibrionaceae</taxon>
        <taxon>Vibrio</taxon>
        <taxon>Vibrio oreintalis group</taxon>
    </lineage>
</organism>
<reference evidence="2 3" key="1">
    <citation type="submission" date="2019-08" db="EMBL/GenBank/DDBJ databases">
        <title>Draft genome sequencing and comparative genomics of hatchery-associated Vibrios.</title>
        <authorList>
            <person name="Kehlet-Delgado H."/>
            <person name="Mueller R.S."/>
        </authorList>
    </citation>
    <scope>NUCLEOTIDE SEQUENCE [LARGE SCALE GENOMIC DNA]</scope>
    <source>
        <strain evidence="2 3">01-65-5-1</strain>
    </source>
</reference>
<sequence>MKKLMAGLVLLFCAGTASAYEGQPKEQVDKFFKELSSEQSTQAIDKLFSNNPTISANKQQLTLLKQQFGVVLAMYGSIIGVENIHYEELSPSLVRIVEVAKHENHPVTWEFYFYKPKDTWMISQGMFVDQFQVIGTKK</sequence>
<evidence type="ECO:0000256" key="1">
    <source>
        <dbReference type="SAM" id="SignalP"/>
    </source>
</evidence>
<evidence type="ECO:0008006" key="4">
    <source>
        <dbReference type="Google" id="ProtNLM"/>
    </source>
</evidence>
<feature type="signal peptide" evidence="1">
    <location>
        <begin position="1"/>
        <end position="19"/>
    </location>
</feature>
<comment type="caution">
    <text evidence="2">The sequence shown here is derived from an EMBL/GenBank/DDBJ whole genome shotgun (WGS) entry which is preliminary data.</text>
</comment>